<reference evidence="2" key="1">
    <citation type="submission" date="2025-08" db="UniProtKB">
        <authorList>
            <consortium name="RefSeq"/>
        </authorList>
    </citation>
    <scope>IDENTIFICATION</scope>
</reference>
<feature type="coiled-coil region" evidence="1">
    <location>
        <begin position="50"/>
        <end position="203"/>
    </location>
</feature>
<organism evidence="2">
    <name type="scientific">Nicotiana tabacum</name>
    <name type="common">Common tobacco</name>
    <dbReference type="NCBI Taxonomy" id="4097"/>
    <lineage>
        <taxon>Eukaryota</taxon>
        <taxon>Viridiplantae</taxon>
        <taxon>Streptophyta</taxon>
        <taxon>Embryophyta</taxon>
        <taxon>Tracheophyta</taxon>
        <taxon>Spermatophyta</taxon>
        <taxon>Magnoliopsida</taxon>
        <taxon>eudicotyledons</taxon>
        <taxon>Gunneridae</taxon>
        <taxon>Pentapetalae</taxon>
        <taxon>asterids</taxon>
        <taxon>lamiids</taxon>
        <taxon>Solanales</taxon>
        <taxon>Solanaceae</taxon>
        <taxon>Nicotianoideae</taxon>
        <taxon>Nicotianeae</taxon>
        <taxon>Nicotiana</taxon>
    </lineage>
</organism>
<keyword evidence="1" id="KW-0175">Coiled coil</keyword>
<protein>
    <submittedName>
        <fullName evidence="2">Myosin-11-like</fullName>
    </submittedName>
</protein>
<dbReference type="RefSeq" id="XP_016491238.1">
    <property type="nucleotide sequence ID" value="XM_016635752.1"/>
</dbReference>
<dbReference type="AlphaFoldDB" id="A0A1S4BR16"/>
<accession>A0A1S4BR16</accession>
<evidence type="ECO:0000256" key="1">
    <source>
        <dbReference type="SAM" id="Coils"/>
    </source>
</evidence>
<evidence type="ECO:0000313" key="2">
    <source>
        <dbReference type="RefSeq" id="XP_016491238.1"/>
    </source>
</evidence>
<dbReference type="KEGG" id="nta:107810916"/>
<dbReference type="PaxDb" id="4097-A0A1S4BR16"/>
<proteinExistence type="predicted"/>
<name>A0A1S4BR16_TOBAC</name>
<sequence>MSRTTVVVLRALVLHYESFLRYRLEISQLEFELKEQARKKDMYRILNEQQDEALKDLPILQAELEKTQKEASTLKREHADLVEKVKVFEAKNEELVVVTNNTISQVQQKIDLIDQLRDEMNEVKAMVEWWKGRMDLLASEKETTNAELALVENQLRVVKDKADKWSQLNNDLRAQLNLVVAKRDALGREYEALRSKLETTSADAEKMVA</sequence>
<gene>
    <name evidence="2" type="primary">LOC107810916</name>
</gene>
<dbReference type="OrthoDB" id="1224054at2759"/>